<name>A0A420W9Q9_9BACT</name>
<keyword evidence="1" id="KW-0812">Transmembrane</keyword>
<dbReference type="InterPro" id="IPR045584">
    <property type="entry name" value="Pilin-like"/>
</dbReference>
<dbReference type="EMBL" id="RBIE01000001">
    <property type="protein sequence ID" value="RKQ64015.1"/>
    <property type="molecule type" value="Genomic_DNA"/>
</dbReference>
<keyword evidence="3" id="KW-1185">Reference proteome</keyword>
<proteinExistence type="predicted"/>
<dbReference type="InterPro" id="IPR012902">
    <property type="entry name" value="N_methyl_site"/>
</dbReference>
<comment type="caution">
    <text evidence="2">The sequence shown here is derived from an EMBL/GenBank/DDBJ whole genome shotgun (WGS) entry which is preliminary data.</text>
</comment>
<dbReference type="Gene3D" id="3.30.700.10">
    <property type="entry name" value="Glycoprotein, Type 4 Pilin"/>
    <property type="match status" value="1"/>
</dbReference>
<protein>
    <submittedName>
        <fullName evidence="2">Prepilin-type N-terminal cleavage/methylation domain-containing protein</fullName>
    </submittedName>
</protein>
<keyword evidence="1" id="KW-0472">Membrane</keyword>
<gene>
    <name evidence="2" type="ORF">C7457_0905</name>
</gene>
<feature type="transmembrane region" description="Helical" evidence="1">
    <location>
        <begin position="6"/>
        <end position="26"/>
    </location>
</feature>
<dbReference type="Pfam" id="PF07963">
    <property type="entry name" value="N_methyl"/>
    <property type="match status" value="1"/>
</dbReference>
<dbReference type="AlphaFoldDB" id="A0A420W9Q9"/>
<reference evidence="2 3" key="1">
    <citation type="submission" date="2018-10" db="EMBL/GenBank/DDBJ databases">
        <title>Genomic Encyclopedia of Type Strains, Phase IV (KMG-IV): sequencing the most valuable type-strain genomes for metagenomic binning, comparative biology and taxonomic classification.</title>
        <authorList>
            <person name="Goeker M."/>
        </authorList>
    </citation>
    <scope>NUCLEOTIDE SEQUENCE [LARGE SCALE GENOMIC DNA]</scope>
    <source>
        <strain evidence="2 3">DSM 15521</strain>
    </source>
</reference>
<keyword evidence="1" id="KW-1133">Transmembrane helix</keyword>
<dbReference type="RefSeq" id="WP_170137351.1">
    <property type="nucleotide sequence ID" value="NZ_RBIE01000001.1"/>
</dbReference>
<dbReference type="SUPFAM" id="SSF54523">
    <property type="entry name" value="Pili subunits"/>
    <property type="match status" value="1"/>
</dbReference>
<evidence type="ECO:0000313" key="3">
    <source>
        <dbReference type="Proteomes" id="UP000280881"/>
    </source>
</evidence>
<evidence type="ECO:0000256" key="1">
    <source>
        <dbReference type="SAM" id="Phobius"/>
    </source>
</evidence>
<dbReference type="Proteomes" id="UP000280881">
    <property type="component" value="Unassembled WGS sequence"/>
</dbReference>
<accession>A0A420W9Q9</accession>
<dbReference type="NCBIfam" id="TIGR02532">
    <property type="entry name" value="IV_pilin_GFxxxE"/>
    <property type="match status" value="1"/>
</dbReference>
<evidence type="ECO:0000313" key="2">
    <source>
        <dbReference type="EMBL" id="RKQ64015.1"/>
    </source>
</evidence>
<sequence length="146" mass="16606">MRKAFTLFELIIVIVIMTVLLTLGYSSYTKWQKKIKVESATKRVYSEIEYQRMRAFSQKLRLKVVASDKELIVINLDDPSDKKVIKLGVPFSGTVKIDEKGLLSSSSIVYEGDLNLHPSVSCVVTNGVRVRMGKTYVDSRGRRKCR</sequence>
<organism evidence="2 3">
    <name type="scientific">Thermovibrio guaymasensis</name>
    <dbReference type="NCBI Taxonomy" id="240167"/>
    <lineage>
        <taxon>Bacteria</taxon>
        <taxon>Pseudomonadati</taxon>
        <taxon>Aquificota</taxon>
        <taxon>Aquificia</taxon>
        <taxon>Desulfurobacteriales</taxon>
        <taxon>Desulfurobacteriaceae</taxon>
        <taxon>Thermovibrio</taxon>
    </lineage>
</organism>